<evidence type="ECO:0000256" key="1">
    <source>
        <dbReference type="ARBA" id="ARBA00022818"/>
    </source>
</evidence>
<dbReference type="PROSITE" id="PS51554">
    <property type="entry name" value="PFL"/>
    <property type="match status" value="1"/>
</dbReference>
<evidence type="ECO:0000256" key="4">
    <source>
        <dbReference type="SAM" id="MobiDB-lite"/>
    </source>
</evidence>
<evidence type="ECO:0000259" key="5">
    <source>
        <dbReference type="PROSITE" id="PS51149"/>
    </source>
</evidence>
<dbReference type="eggNOG" id="COG1882">
    <property type="taxonomic scope" value="Bacteria"/>
</dbReference>
<feature type="domain" description="PFL" evidence="6">
    <location>
        <begin position="4"/>
        <end position="644"/>
    </location>
</feature>
<dbReference type="EMBL" id="CP002628">
    <property type="protein sequence ID" value="AEB06610.1"/>
    <property type="molecule type" value="Genomic_DNA"/>
</dbReference>
<dbReference type="Gene3D" id="3.20.70.20">
    <property type="match status" value="1"/>
</dbReference>
<protein>
    <submittedName>
        <fullName evidence="7">Pyruvate formate-lyase</fullName>
        <ecNumber evidence="7">2.3.1.54</ecNumber>
    </submittedName>
</protein>
<keyword evidence="2" id="KW-0456">Lyase</keyword>
<dbReference type="NCBIfam" id="TIGR01774">
    <property type="entry name" value="PFL2-3"/>
    <property type="match status" value="1"/>
</dbReference>
<keyword evidence="1 3" id="KW-0556">Organic radical</keyword>
<dbReference type="OrthoDB" id="9803969at2"/>
<keyword evidence="7" id="KW-0670">Pyruvate</keyword>
<dbReference type="PROSITE" id="PS51149">
    <property type="entry name" value="GLY_RADICAL_2"/>
    <property type="match status" value="1"/>
</dbReference>
<dbReference type="HOGENOM" id="CLU_009096_0_1_11"/>
<dbReference type="Pfam" id="PF02901">
    <property type="entry name" value="PFL-like"/>
    <property type="match status" value="1"/>
</dbReference>
<dbReference type="AlphaFoldDB" id="F2N7D5"/>
<keyword evidence="7" id="KW-0808">Transferase</keyword>
<evidence type="ECO:0000313" key="7">
    <source>
        <dbReference type="EMBL" id="AEB06610.1"/>
    </source>
</evidence>
<dbReference type="GO" id="GO:0016829">
    <property type="term" value="F:lyase activity"/>
    <property type="evidence" value="ECO:0007669"/>
    <property type="project" value="UniProtKB-KW"/>
</dbReference>
<dbReference type="PANTHER" id="PTHR43641">
    <property type="entry name" value="FORMATE ACETYLTRANSFERASE 3-RELATED"/>
    <property type="match status" value="1"/>
</dbReference>
<dbReference type="Proteomes" id="UP000006851">
    <property type="component" value="Chromosome"/>
</dbReference>
<evidence type="ECO:0000256" key="3">
    <source>
        <dbReference type="PROSITE-ProRule" id="PRU00493"/>
    </source>
</evidence>
<dbReference type="InterPro" id="IPR004184">
    <property type="entry name" value="PFL_dom"/>
</dbReference>
<dbReference type="SUPFAM" id="SSF51998">
    <property type="entry name" value="PFL-like glycyl radical enzymes"/>
    <property type="match status" value="1"/>
</dbReference>
<keyword evidence="8" id="KW-1185">Reference proteome</keyword>
<organism evidence="7 8">
    <name type="scientific">Coriobacterium glomerans (strain ATCC 49209 / DSM 20642 / JCM 10262 / PW2)</name>
    <dbReference type="NCBI Taxonomy" id="700015"/>
    <lineage>
        <taxon>Bacteria</taxon>
        <taxon>Bacillati</taxon>
        <taxon>Actinomycetota</taxon>
        <taxon>Coriobacteriia</taxon>
        <taxon>Coriobacteriales</taxon>
        <taxon>Coriobacteriaceae</taxon>
        <taxon>Coriobacterium</taxon>
    </lineage>
</organism>
<dbReference type="GO" id="GO:0008861">
    <property type="term" value="F:formate C-acetyltransferase activity"/>
    <property type="evidence" value="ECO:0007669"/>
    <property type="project" value="UniProtKB-EC"/>
</dbReference>
<evidence type="ECO:0000259" key="6">
    <source>
        <dbReference type="PROSITE" id="PS51554"/>
    </source>
</evidence>
<dbReference type="STRING" id="700015.Corgl_0492"/>
<dbReference type="EC" id="2.3.1.54" evidence="7"/>
<gene>
    <name evidence="7" type="ordered locus">Corgl_0492</name>
</gene>
<feature type="modified residue" description="Glycine radical" evidence="3">
    <location>
        <position position="748"/>
    </location>
</feature>
<evidence type="ECO:0000313" key="8">
    <source>
        <dbReference type="Proteomes" id="UP000006851"/>
    </source>
</evidence>
<dbReference type="InterPro" id="IPR001150">
    <property type="entry name" value="Gly_radical"/>
</dbReference>
<dbReference type="InterPro" id="IPR010098">
    <property type="entry name" value="PFL2/GDeHydtase_fam"/>
</dbReference>
<dbReference type="GO" id="GO:0005829">
    <property type="term" value="C:cytosol"/>
    <property type="evidence" value="ECO:0007669"/>
    <property type="project" value="TreeGrafter"/>
</dbReference>
<feature type="region of interest" description="Disordered" evidence="4">
    <location>
        <begin position="641"/>
        <end position="667"/>
    </location>
</feature>
<sequence>MLTDRTRAIKERLFAGRRRVSLERARLLTESYRRTEGEPVIIRRAKALRHVLANHEIVIDDLDLLVGNRSASPRAGVLSPEMSPYWIFRELDGFPTRPQDPFEISERAASFYRDELYDYWKGRSLNDFYVEHLDDSVAAGERDGVFSIAQTDKGQGHIICDFSEILTRGYGGVLTEASGLLARDPENAFLRAAVICLEAVIAYVRRYEREVIDMSGRAASTRARELARIAEILHRISTEPARDLYDALQLVWLTEVALQHESNASSLSLGRADQYLWPFYESSVANGESPDFIRELIQCFYLKTNSIVAIRSTSSASFFAGFPIGFNLVVGGVDDQGRDCANELSDLLLDVQRDTRLPQPNLSVRIHAHTPPELYRRTCEIIRLGDGLPQVFNDEVNIDAFVRRGIALRDARDYGVVGCVELSIPGRMYGLHDISMFNMVRCLELTIEENPDGFADFEALVEALKNTISDYVRLMVRGCNTCDLAHRETSPTPLLSCLVRDSLKKGRDITSGGARYNPSGVQGVGTANLADALMVMKRAVFGEGEHGERIEPVISYGGLLKLLRDDWKGTEGETWRQRFINRYPKYGNDIDEVDRIGAELLAFYATEVARHSNVRGGTFQPGSYTVSAHIPLGAACGATPDGRRAGEQLADGGLSPMVGRDRHGPTASLRSVSKLENELDSNGSLLNVKFSPATLSGETGLEKLEAYLKAFSRLRIQHIQFNVVDRATLEDAQRHPDRHRDLVVRVAGYSAMFCELSQAIQDDIIARTEHVL</sequence>
<dbReference type="KEGG" id="cgo:Corgl_0492"/>
<evidence type="ECO:0000256" key="2">
    <source>
        <dbReference type="ARBA" id="ARBA00023239"/>
    </source>
</evidence>
<dbReference type="PROSITE" id="PS00850">
    <property type="entry name" value="GLY_RADICAL_1"/>
    <property type="match status" value="1"/>
</dbReference>
<reference evidence="8" key="1">
    <citation type="journal article" date="2013" name="Stand. Genomic Sci.">
        <title>Complete genome sequence of Coriobacterium glomerans type strain (PW2(T)) from the midgut of Pyrrhocoris apterus L. (red soldier bug).</title>
        <authorList>
            <person name="Stackebrandt E."/>
            <person name="Zeytun A."/>
            <person name="Lapidus A."/>
            <person name="Nolan M."/>
            <person name="Lucas S."/>
            <person name="Hammon N."/>
            <person name="Deshpande S."/>
            <person name="Cheng J.F."/>
            <person name="Tapia R."/>
            <person name="Goodwin L.A."/>
            <person name="Pitluck S."/>
            <person name="Liolios K."/>
            <person name="Pagani I."/>
            <person name="Ivanova N."/>
            <person name="Mavromatis K."/>
            <person name="Mikhailova N."/>
            <person name="Huntemann M."/>
            <person name="Pati A."/>
            <person name="Chen A."/>
            <person name="Palaniappan K."/>
            <person name="Chang Y.J."/>
            <person name="Land M."/>
            <person name="Hauser L."/>
            <person name="Rohde M."/>
            <person name="Pukall R."/>
            <person name="Goker M."/>
            <person name="Detter J.C."/>
            <person name="Woyke T."/>
            <person name="Bristow J."/>
            <person name="Eisen J.A."/>
            <person name="Markowitz V."/>
            <person name="Hugenholtz P."/>
            <person name="Kyrpides N.C."/>
            <person name="Klenk H.P."/>
        </authorList>
    </citation>
    <scope>NUCLEOTIDE SEQUENCE</scope>
    <source>
        <strain evidence="8">ATCC 49209 / DSM 20642 / JCM 10262 / PW2</strain>
    </source>
</reference>
<dbReference type="InterPro" id="IPR051215">
    <property type="entry name" value="GRE"/>
</dbReference>
<keyword evidence="7" id="KW-0012">Acyltransferase</keyword>
<dbReference type="InterPro" id="IPR019777">
    <property type="entry name" value="Form_AcTrfase_GR_CS"/>
</dbReference>
<accession>F2N7D5</accession>
<name>F2N7D5_CORGP</name>
<dbReference type="PANTHER" id="PTHR43641:SF3">
    <property type="entry name" value="DEHYDRATASE PFLD-RELATED"/>
    <property type="match status" value="1"/>
</dbReference>
<proteinExistence type="predicted"/>
<dbReference type="Pfam" id="PF01228">
    <property type="entry name" value="Gly_radical"/>
    <property type="match status" value="1"/>
</dbReference>
<feature type="domain" description="Glycine radical" evidence="5">
    <location>
        <begin position="652"/>
        <end position="772"/>
    </location>
</feature>